<dbReference type="GO" id="GO:0008270">
    <property type="term" value="F:zinc ion binding"/>
    <property type="evidence" value="ECO:0007669"/>
    <property type="project" value="UniProtKB-UniRule"/>
</dbReference>
<dbReference type="GO" id="GO:0006508">
    <property type="term" value="P:proteolysis"/>
    <property type="evidence" value="ECO:0007669"/>
    <property type="project" value="UniProtKB-KW"/>
</dbReference>
<protein>
    <recommendedName>
        <fullName evidence="7">Metalloendopeptidase</fullName>
        <ecNumber evidence="7">3.4.24.-</ecNumber>
    </recommendedName>
</protein>
<feature type="binding site" evidence="6">
    <location>
        <position position="162"/>
    </location>
    <ligand>
        <name>Zn(2+)</name>
        <dbReference type="ChEBI" id="CHEBI:29105"/>
        <note>catalytic</note>
    </ligand>
</feature>
<dbReference type="PROSITE" id="PS51864">
    <property type="entry name" value="ASTACIN"/>
    <property type="match status" value="1"/>
</dbReference>
<comment type="cofactor">
    <cofactor evidence="6 7">
        <name>Zn(2+)</name>
        <dbReference type="ChEBI" id="CHEBI:29105"/>
    </cofactor>
    <text evidence="6 7">Binds 1 zinc ion per subunit.</text>
</comment>
<evidence type="ECO:0000256" key="5">
    <source>
        <dbReference type="ARBA" id="ARBA00023049"/>
    </source>
</evidence>
<feature type="active site" evidence="6">
    <location>
        <position position="163"/>
    </location>
</feature>
<evidence type="ECO:0000256" key="3">
    <source>
        <dbReference type="ARBA" id="ARBA00022801"/>
    </source>
</evidence>
<keyword evidence="4 6" id="KW-0862">Zinc</keyword>
<evidence type="ECO:0000256" key="6">
    <source>
        <dbReference type="PROSITE-ProRule" id="PRU01211"/>
    </source>
</evidence>
<evidence type="ECO:0000259" key="8">
    <source>
        <dbReference type="PROSITE" id="PS51864"/>
    </source>
</evidence>
<evidence type="ECO:0000256" key="2">
    <source>
        <dbReference type="ARBA" id="ARBA00022723"/>
    </source>
</evidence>
<keyword evidence="5 6" id="KW-0482">Metalloprotease</keyword>
<reference evidence="9" key="1">
    <citation type="submission" date="2024-03" db="EMBL/GenBank/DDBJ databases">
        <title>Venom adaptation and exaptation during the trophic switch to blood-feeding by kissing bugs (Reduviidae: Triatominae).</title>
        <authorList>
            <person name="Zdenek C.N."/>
            <person name="Cardoso F.C."/>
            <person name="Robinson S.D."/>
            <person name="Mercedes R.S."/>
            <person name="Raidjoe E.R."/>
            <person name="Hernandez-Vargas M.J."/>
            <person name="Jin J."/>
            <person name="Corzo G."/>
            <person name="Vetter I."/>
            <person name="King G.F."/>
            <person name="Fry B.G."/>
            <person name="Walker A."/>
        </authorList>
    </citation>
    <scope>NUCLEOTIDE SEQUENCE</scope>
</reference>
<proteinExistence type="evidence at transcript level"/>
<evidence type="ECO:0000256" key="1">
    <source>
        <dbReference type="ARBA" id="ARBA00022670"/>
    </source>
</evidence>
<dbReference type="EMBL" id="PP517534">
    <property type="protein sequence ID" value="WXI02784.1"/>
    <property type="molecule type" value="mRNA"/>
</dbReference>
<evidence type="ECO:0000256" key="7">
    <source>
        <dbReference type="RuleBase" id="RU361183"/>
    </source>
</evidence>
<accession>A0AB38ZEU7</accession>
<feature type="domain" description="Peptidase M12A" evidence="8">
    <location>
        <begin position="67"/>
        <end position="267"/>
    </location>
</feature>
<evidence type="ECO:0000313" key="9">
    <source>
        <dbReference type="EMBL" id="WXI02784.1"/>
    </source>
</evidence>
<dbReference type="AlphaFoldDB" id="A0AB38ZEU7"/>
<comment type="caution">
    <text evidence="6">Lacks conserved residue(s) required for the propagation of feature annotation.</text>
</comment>
<dbReference type="InterPro" id="IPR024079">
    <property type="entry name" value="MetalloPept_cat_dom_sf"/>
</dbReference>
<dbReference type="InterPro" id="IPR034035">
    <property type="entry name" value="Astacin-like_dom"/>
</dbReference>
<dbReference type="InterPro" id="IPR006026">
    <property type="entry name" value="Peptidase_Metallo"/>
</dbReference>
<feature type="binding site" evidence="6">
    <location>
        <position position="172"/>
    </location>
    <ligand>
        <name>Zn(2+)</name>
        <dbReference type="ChEBI" id="CHEBI:29105"/>
        <note>catalytic</note>
    </ligand>
</feature>
<dbReference type="InterPro" id="IPR001506">
    <property type="entry name" value="Peptidase_M12A"/>
</dbReference>
<feature type="binding site" evidence="6">
    <location>
        <position position="166"/>
    </location>
    <ligand>
        <name>Zn(2+)</name>
        <dbReference type="ChEBI" id="CHEBI:29105"/>
        <note>catalytic</note>
    </ligand>
</feature>
<dbReference type="Gene3D" id="3.40.390.10">
    <property type="entry name" value="Collagenase (Catalytic Domain)"/>
    <property type="match status" value="1"/>
</dbReference>
<keyword evidence="3 6" id="KW-0378">Hydrolase</keyword>
<name>A0AB38ZEU7_9HEMI</name>
<evidence type="ECO:0000256" key="4">
    <source>
        <dbReference type="ARBA" id="ARBA00022833"/>
    </source>
</evidence>
<dbReference type="GO" id="GO:0004222">
    <property type="term" value="F:metalloendopeptidase activity"/>
    <property type="evidence" value="ECO:0007669"/>
    <property type="project" value="UniProtKB-UniRule"/>
</dbReference>
<dbReference type="SUPFAM" id="SSF55486">
    <property type="entry name" value="Metalloproteases ('zincins'), catalytic domain"/>
    <property type="match status" value="1"/>
</dbReference>
<sequence>MASLKVLTIFVSITLAIGKPIDKTGFELVCPENEKECIITGHQEFDEDHMIEGDIIPEEQPSGQSRNALMDPFTRWPKRTVPYVFHKEFNEKEKQIIENGMRFIESKTCLKFIPYHPKMQLQGVLMITNANGCRATIGYAKGRRLLNLSPRHCLGRPGKVHHEMLHVLGLKHEHSRPDRDQYVTIIQENIAPGKEHNFIKASPLEYTTYNVPYNFLSVMHYPVVAFSKDNRSPTIVPKHPVDMKKMGQRVSATDLDLKKINLMYKCPGKL</sequence>
<dbReference type="PRINTS" id="PR00480">
    <property type="entry name" value="ASTACIN"/>
</dbReference>
<keyword evidence="1 6" id="KW-0645">Protease</keyword>
<dbReference type="CDD" id="cd04280">
    <property type="entry name" value="ZnMc_astacin_like"/>
    <property type="match status" value="1"/>
</dbReference>
<feature type="signal peptide" evidence="7">
    <location>
        <begin position="1"/>
        <end position="18"/>
    </location>
</feature>
<dbReference type="PANTHER" id="PTHR10127:SF780">
    <property type="entry name" value="METALLOENDOPEPTIDASE"/>
    <property type="match status" value="1"/>
</dbReference>
<dbReference type="SMART" id="SM00235">
    <property type="entry name" value="ZnMc"/>
    <property type="match status" value="1"/>
</dbReference>
<feature type="chain" id="PRO_5044044805" description="Metalloendopeptidase" evidence="7">
    <location>
        <begin position="19"/>
        <end position="270"/>
    </location>
</feature>
<dbReference type="EC" id="3.4.24.-" evidence="7"/>
<dbReference type="PANTHER" id="PTHR10127">
    <property type="entry name" value="DISCOIDIN, CUB, EGF, LAMININ , AND ZINC METALLOPROTEASE DOMAIN CONTAINING"/>
    <property type="match status" value="1"/>
</dbReference>
<organism evidence="9">
    <name type="scientific">Oncocephalus sp</name>
    <dbReference type="NCBI Taxonomy" id="2944721"/>
    <lineage>
        <taxon>Eukaryota</taxon>
        <taxon>Metazoa</taxon>
        <taxon>Ecdysozoa</taxon>
        <taxon>Arthropoda</taxon>
        <taxon>Hexapoda</taxon>
        <taxon>Insecta</taxon>
        <taxon>Pterygota</taxon>
        <taxon>Neoptera</taxon>
        <taxon>Paraneoptera</taxon>
        <taxon>Hemiptera</taxon>
        <taxon>Heteroptera</taxon>
        <taxon>Panheteroptera</taxon>
        <taxon>Cimicomorpha</taxon>
        <taxon>Reduviidae</taxon>
        <taxon>Stenopodainae</taxon>
        <taxon>Oncocephalus</taxon>
    </lineage>
</organism>
<keyword evidence="7" id="KW-0732">Signal</keyword>
<keyword evidence="2 6" id="KW-0479">Metal-binding</keyword>
<dbReference type="Pfam" id="PF01400">
    <property type="entry name" value="Astacin"/>
    <property type="match status" value="1"/>
</dbReference>